<dbReference type="Proteomes" id="UP000489600">
    <property type="component" value="Unassembled WGS sequence"/>
</dbReference>
<protein>
    <submittedName>
        <fullName evidence="2">Uncharacterized protein</fullName>
    </submittedName>
</protein>
<name>A0A565AZF9_9BRAS</name>
<comment type="caution">
    <text evidence="2">The sequence shown here is derived from an EMBL/GenBank/DDBJ whole genome shotgun (WGS) entry which is preliminary data.</text>
</comment>
<dbReference type="OrthoDB" id="1729225at2759"/>
<sequence length="348" mass="39662">METKAILLEKLTARSWIEISTEETERNIEGEFNSHSLSRTSHTPPPNPQRDPVSLTGLPAIAEEETTPRSRRPALEWISQPRTPVFQRLGEATSVDLSHLQDIVYQYETGHEQALEENRIPASSRVIEPTEFDSVQITIPRDTMAEEKKKNKRIRTPAKNWIGSSPLVGACSRKRNVSRVLNPAKKKPAIVGAEFLDTEFVNHYTIPLIGSSGGLALIWNNNVEIQVLDCSPNHIDTKIRNKNQSSFITFIYGPSQTEIRQTFWDLISARGMEFRAIMEKLWKGSVPESVNRKLDRCRNVIIKWAKKKRKNNPKEIKKAQQKLDEALSADFPNDDLITNITQRLESFL</sequence>
<evidence type="ECO:0000313" key="3">
    <source>
        <dbReference type="Proteomes" id="UP000489600"/>
    </source>
</evidence>
<evidence type="ECO:0000313" key="2">
    <source>
        <dbReference type="EMBL" id="VVA94796.1"/>
    </source>
</evidence>
<gene>
    <name evidence="2" type="ORF">ANE_LOCUS5241</name>
</gene>
<proteinExistence type="predicted"/>
<evidence type="ECO:0000256" key="1">
    <source>
        <dbReference type="SAM" id="MobiDB-lite"/>
    </source>
</evidence>
<keyword evidence="3" id="KW-1185">Reference proteome</keyword>
<dbReference type="EMBL" id="CABITT030000002">
    <property type="protein sequence ID" value="VVA94796.1"/>
    <property type="molecule type" value="Genomic_DNA"/>
</dbReference>
<accession>A0A565AZF9</accession>
<organism evidence="2 3">
    <name type="scientific">Arabis nemorensis</name>
    <dbReference type="NCBI Taxonomy" id="586526"/>
    <lineage>
        <taxon>Eukaryota</taxon>
        <taxon>Viridiplantae</taxon>
        <taxon>Streptophyta</taxon>
        <taxon>Embryophyta</taxon>
        <taxon>Tracheophyta</taxon>
        <taxon>Spermatophyta</taxon>
        <taxon>Magnoliopsida</taxon>
        <taxon>eudicotyledons</taxon>
        <taxon>Gunneridae</taxon>
        <taxon>Pentapetalae</taxon>
        <taxon>rosids</taxon>
        <taxon>malvids</taxon>
        <taxon>Brassicales</taxon>
        <taxon>Brassicaceae</taxon>
        <taxon>Arabideae</taxon>
        <taxon>Arabis</taxon>
    </lineage>
</organism>
<feature type="compositionally biased region" description="Polar residues" evidence="1">
    <location>
        <begin position="33"/>
        <end position="42"/>
    </location>
</feature>
<reference evidence="2" key="1">
    <citation type="submission" date="2019-07" db="EMBL/GenBank/DDBJ databases">
        <authorList>
            <person name="Dittberner H."/>
        </authorList>
    </citation>
    <scope>NUCLEOTIDE SEQUENCE [LARGE SCALE GENOMIC DNA]</scope>
</reference>
<dbReference type="AlphaFoldDB" id="A0A565AZF9"/>
<feature type="region of interest" description="Disordered" evidence="1">
    <location>
        <begin position="22"/>
        <end position="55"/>
    </location>
</feature>